<proteinExistence type="predicted"/>
<accession>A0ABR4I487</accession>
<dbReference type="Proteomes" id="UP001610334">
    <property type="component" value="Unassembled WGS sequence"/>
</dbReference>
<gene>
    <name evidence="1" type="ORF">BJX63DRAFT_376988</name>
</gene>
<reference evidence="1 2" key="1">
    <citation type="submission" date="2024-07" db="EMBL/GenBank/DDBJ databases">
        <title>Section-level genome sequencing and comparative genomics of Aspergillus sections Usti and Cavernicolus.</title>
        <authorList>
            <consortium name="Lawrence Berkeley National Laboratory"/>
            <person name="Nybo J.L."/>
            <person name="Vesth T.C."/>
            <person name="Theobald S."/>
            <person name="Frisvad J.C."/>
            <person name="Larsen T.O."/>
            <person name="Kjaerboelling I."/>
            <person name="Rothschild-Mancinelli K."/>
            <person name="Lyhne E.K."/>
            <person name="Kogle M.E."/>
            <person name="Barry K."/>
            <person name="Clum A."/>
            <person name="Na H."/>
            <person name="Ledsgaard L."/>
            <person name="Lin J."/>
            <person name="Lipzen A."/>
            <person name="Kuo A."/>
            <person name="Riley R."/>
            <person name="Mondo S."/>
            <person name="Labutti K."/>
            <person name="Haridas S."/>
            <person name="Pangalinan J."/>
            <person name="Salamov A.A."/>
            <person name="Simmons B.A."/>
            <person name="Magnuson J.K."/>
            <person name="Chen J."/>
            <person name="Drula E."/>
            <person name="Henrissat B."/>
            <person name="Wiebenga A."/>
            <person name="Lubbers R.J."/>
            <person name="Gomes A.C."/>
            <person name="Makela M.R."/>
            <person name="Stajich J."/>
            <person name="Grigoriev I.V."/>
            <person name="Mortensen U.H."/>
            <person name="De Vries R.P."/>
            <person name="Baker S.E."/>
            <person name="Andersen M.R."/>
        </authorList>
    </citation>
    <scope>NUCLEOTIDE SEQUENCE [LARGE SCALE GENOMIC DNA]</scope>
    <source>
        <strain evidence="1 2">CBS 588.65</strain>
    </source>
</reference>
<evidence type="ECO:0000313" key="1">
    <source>
        <dbReference type="EMBL" id="KAL2822574.1"/>
    </source>
</evidence>
<comment type="caution">
    <text evidence="1">The sequence shown here is derived from an EMBL/GenBank/DDBJ whole genome shotgun (WGS) entry which is preliminary data.</text>
</comment>
<keyword evidence="2" id="KW-1185">Reference proteome</keyword>
<dbReference type="EMBL" id="JBFXLT010000002">
    <property type="protein sequence ID" value="KAL2822574.1"/>
    <property type="molecule type" value="Genomic_DNA"/>
</dbReference>
<organism evidence="1 2">
    <name type="scientific">Aspergillus granulosus</name>
    <dbReference type="NCBI Taxonomy" id="176169"/>
    <lineage>
        <taxon>Eukaryota</taxon>
        <taxon>Fungi</taxon>
        <taxon>Dikarya</taxon>
        <taxon>Ascomycota</taxon>
        <taxon>Pezizomycotina</taxon>
        <taxon>Eurotiomycetes</taxon>
        <taxon>Eurotiomycetidae</taxon>
        <taxon>Eurotiales</taxon>
        <taxon>Aspergillaceae</taxon>
        <taxon>Aspergillus</taxon>
        <taxon>Aspergillus subgen. Nidulantes</taxon>
    </lineage>
</organism>
<evidence type="ECO:0000313" key="2">
    <source>
        <dbReference type="Proteomes" id="UP001610334"/>
    </source>
</evidence>
<sequence>MSALKIELICYSDVIFSFNACAVNRLIERSLMNDWQCCQGPTGLDKSWPLTA</sequence>
<name>A0ABR4I487_9EURO</name>
<protein>
    <submittedName>
        <fullName evidence="1">Uncharacterized protein</fullName>
    </submittedName>
</protein>